<accession>A0AAN7YTR2</accession>
<evidence type="ECO:0000256" key="1">
    <source>
        <dbReference type="SAM" id="MobiDB-lite"/>
    </source>
</evidence>
<proteinExistence type="predicted"/>
<feature type="chain" id="PRO_5042954425" description="EGF-like domain-containing protein" evidence="3">
    <location>
        <begin position="23"/>
        <end position="1413"/>
    </location>
</feature>
<feature type="domain" description="ComC supersandwich" evidence="4">
    <location>
        <begin position="1127"/>
        <end position="1341"/>
    </location>
</feature>
<protein>
    <recommendedName>
        <fullName evidence="10">EGF-like domain-containing protein</fullName>
    </recommendedName>
</protein>
<feature type="compositionally biased region" description="Low complexity" evidence="1">
    <location>
        <begin position="1039"/>
        <end position="1055"/>
    </location>
</feature>
<dbReference type="Pfam" id="PF25820">
    <property type="entry name" value="DUF7949"/>
    <property type="match status" value="1"/>
</dbReference>
<evidence type="ECO:0000313" key="9">
    <source>
        <dbReference type="Proteomes" id="UP001344447"/>
    </source>
</evidence>
<evidence type="ECO:0000259" key="6">
    <source>
        <dbReference type="Pfam" id="PF23034"/>
    </source>
</evidence>
<dbReference type="Pfam" id="PF23034">
    <property type="entry name" value="DUF7035"/>
    <property type="match status" value="1"/>
</dbReference>
<feature type="domain" description="DUF7035" evidence="6">
    <location>
        <begin position="658"/>
        <end position="803"/>
    </location>
</feature>
<keyword evidence="3" id="KW-0732">Signal</keyword>
<evidence type="ECO:0000256" key="2">
    <source>
        <dbReference type="SAM" id="Phobius"/>
    </source>
</evidence>
<keyword evidence="2" id="KW-0812">Transmembrane</keyword>
<dbReference type="PANTHER" id="PTHR31378:SF47">
    <property type="entry name" value="EGF-LIKE DOMAIN-CONTAINING PROTEIN-RELATED"/>
    <property type="match status" value="1"/>
</dbReference>
<evidence type="ECO:0008006" key="10">
    <source>
        <dbReference type="Google" id="ProtNLM"/>
    </source>
</evidence>
<dbReference type="PANTHER" id="PTHR31378">
    <property type="entry name" value="EGF-LIKE DOMAIN-CONTAINING PROTEIN-RELATED-RELATED"/>
    <property type="match status" value="1"/>
</dbReference>
<dbReference type="Pfam" id="PF22933">
    <property type="entry name" value="ComC_SSD"/>
    <property type="match status" value="1"/>
</dbReference>
<dbReference type="InterPro" id="IPR055462">
    <property type="entry name" value="DUF7034"/>
</dbReference>
<feature type="region of interest" description="Disordered" evidence="1">
    <location>
        <begin position="1039"/>
        <end position="1065"/>
    </location>
</feature>
<keyword evidence="2" id="KW-1133">Transmembrane helix</keyword>
<organism evidence="8 9">
    <name type="scientific">Dictyostelium firmibasis</name>
    <dbReference type="NCBI Taxonomy" id="79012"/>
    <lineage>
        <taxon>Eukaryota</taxon>
        <taxon>Amoebozoa</taxon>
        <taxon>Evosea</taxon>
        <taxon>Eumycetozoa</taxon>
        <taxon>Dictyostelia</taxon>
        <taxon>Dictyosteliales</taxon>
        <taxon>Dictyosteliaceae</taxon>
        <taxon>Dictyostelium</taxon>
    </lineage>
</organism>
<comment type="caution">
    <text evidence="8">The sequence shown here is derived from an EMBL/GenBank/DDBJ whole genome shotgun (WGS) entry which is preliminary data.</text>
</comment>
<dbReference type="Proteomes" id="UP001344447">
    <property type="component" value="Unassembled WGS sequence"/>
</dbReference>
<dbReference type="InterPro" id="IPR054484">
    <property type="entry name" value="ComC_SSD"/>
</dbReference>
<dbReference type="InterPro" id="IPR057709">
    <property type="entry name" value="DUF7949"/>
</dbReference>
<feature type="domain" description="DUF7949" evidence="7">
    <location>
        <begin position="1063"/>
        <end position="1096"/>
    </location>
</feature>
<gene>
    <name evidence="8" type="ORF">RB653_010560</name>
</gene>
<dbReference type="EMBL" id="JAVFKY010000006">
    <property type="protein sequence ID" value="KAK5575302.1"/>
    <property type="molecule type" value="Genomic_DNA"/>
</dbReference>
<feature type="domain" description="DUF7034" evidence="5">
    <location>
        <begin position="817"/>
        <end position="938"/>
    </location>
</feature>
<feature type="transmembrane region" description="Helical" evidence="2">
    <location>
        <begin position="1367"/>
        <end position="1389"/>
    </location>
</feature>
<evidence type="ECO:0000259" key="7">
    <source>
        <dbReference type="Pfam" id="PF25820"/>
    </source>
</evidence>
<dbReference type="Pfam" id="PF23033">
    <property type="entry name" value="DUF7034"/>
    <property type="match status" value="1"/>
</dbReference>
<sequence length="1413" mass="156018">MKIFIILFSFFYILINSGLLNSEFILTDITPNNKLINYPDTTTSGTCTSYHYILVNGSNQGNINQIVPSSLLLISNSDSVIYYSYQSLNIGESKQINFTVNDLNQTNGYLTVNFICKEVDISIVTIDIIQNITWSDNLKYSSIVRLNGVPDEAPPPTNVNAIINKMGNSLYRIIYREPYYTNNLQNSNQWDIDLQFSVNQILKVSVPFNQSNPIVFVKDIKEYEVNKLQYAGLFGGTLLFEVNSTIQRPIFSTFSLGDPYYLTSKPISGVKGDVLYYLNLIPLAPGNETYSLYSQNEDNSFKIILNKTIEYILPVPNPLGPSILTSDNSSAPMTYLTSKFNGLSTYVFDTITCNFKSIFDKGFNYDFPFGFIGGNNKNFKMSISTPIKTNSSQSQFTWNCGSSYVVVNNTLFTQVSTTSKPFIISVEKINIYGFSFLVIFKATDDYGVKYIDNIVNNNYIRIGSESLVSGDTKNGVWEYLHDGVNLGSDLANAISVYNELDVSTVYSPLFPFSFLNTSQTLILPQIKLNSPVNYYRDIKDISFMFNNVHVTNQSVDNIMYFTFDNINNYKNLSIGFTLTDPKSLKDINYQSDIIMTFNLKYIFAQWDESKGRFSVMFKMPANTVPGVLDWTLTFSQSNTLINTALPEKYQLNIISENIDISGPIVTNIIKKSPSDFGTSNVGWLLTIEDDINGILNGYIIVKGALDSSSYNFTISPSTSVTGSGDKWKADYLISIPIQDNLNSYGCIAQDYSITYAKLEDSFGNINKFVAFPITSEEIANPLSIFSNVNPFYLFNYDSLTVSVDSTTCNTALDTTEPTLISFTSSKSSIDVGSQDRSIRFDFKAQDLDSGLKNNQYPIVYLITENLESVECISTIVSRTSTETIYTCTTEVPIGFGYPLGFTVSVFGFINNGGYYSGFSSDLIKSIGSNSYFISTIQSMDIPIIMSSTGITNQGGDVWINGRGFLLSDTATITYSDGNKITKILTNNIYNSVLLIPAIKATNQSFTIQVYNSSQPTKTSNLFTITPQLFFFNYTDPVPTQSPTPTTSSQPTKSPIPTNPPQKCSGNPECGGANQGVCTKNGCVCLSPWYGKDCTSKLVEVVPPIINGSNPSVEIPIPGDNGGSSTTGGSTDLPSQIIYKSLISIVSLRELDFNGNAIKNIPLNSWVFSEINSTISRYDTSVSVEGKNEKVNVTTTMQWFSNSSTVTFAGQQLKMNPSTIKFNVDITTYPFSSSLNSLQLVMSATLLSSSTNNDICSSKSFGDTSNGDDSNFIKLQIDDHSVYGRFLKRAIVDGLIISVDNILLDDSMNTIESDTHAQQSYIGITIPHYNKLISIDPDFSVLIDQHPASKSSDNSICSNKSGLTKGQISGIVIGAVGFAAVVVISVIYSVNKTKKNKKLLNSISKKIEIVSNNK</sequence>
<reference evidence="8 9" key="1">
    <citation type="submission" date="2023-11" db="EMBL/GenBank/DDBJ databases">
        <title>Dfirmibasis_genome.</title>
        <authorList>
            <person name="Edelbroek B."/>
            <person name="Kjellin J."/>
            <person name="Jerlstrom-Hultqvist J."/>
            <person name="Soderbom F."/>
        </authorList>
    </citation>
    <scope>NUCLEOTIDE SEQUENCE [LARGE SCALE GENOMIC DNA]</scope>
    <source>
        <strain evidence="8 9">TNS-C-14</strain>
    </source>
</reference>
<name>A0AAN7YTR2_9MYCE</name>
<dbReference type="InterPro" id="IPR055463">
    <property type="entry name" value="DUF7035"/>
</dbReference>
<feature type="signal peptide" evidence="3">
    <location>
        <begin position="1"/>
        <end position="22"/>
    </location>
</feature>
<evidence type="ECO:0000256" key="3">
    <source>
        <dbReference type="SAM" id="SignalP"/>
    </source>
</evidence>
<keyword evidence="9" id="KW-1185">Reference proteome</keyword>
<evidence type="ECO:0000313" key="8">
    <source>
        <dbReference type="EMBL" id="KAK5575302.1"/>
    </source>
</evidence>
<evidence type="ECO:0000259" key="5">
    <source>
        <dbReference type="Pfam" id="PF23033"/>
    </source>
</evidence>
<keyword evidence="2" id="KW-0472">Membrane</keyword>
<evidence type="ECO:0000259" key="4">
    <source>
        <dbReference type="Pfam" id="PF22933"/>
    </source>
</evidence>